<evidence type="ECO:0000256" key="8">
    <source>
        <dbReference type="ARBA" id="ARBA00023237"/>
    </source>
</evidence>
<dbReference type="InterPro" id="IPR013686">
    <property type="entry name" value="Polypept-transport_assoc_ShlB"/>
</dbReference>
<dbReference type="RefSeq" id="WP_128981996.1">
    <property type="nucleotide sequence ID" value="NZ_PDKJ01000009.1"/>
</dbReference>
<protein>
    <submittedName>
        <fullName evidence="10">Hemin-binding protein</fullName>
    </submittedName>
</protein>
<keyword evidence="3" id="KW-0813">Transport</keyword>
<evidence type="ECO:0000256" key="5">
    <source>
        <dbReference type="ARBA" id="ARBA00022692"/>
    </source>
</evidence>
<dbReference type="GO" id="GO:0008320">
    <property type="term" value="F:protein transmembrane transporter activity"/>
    <property type="evidence" value="ECO:0007669"/>
    <property type="project" value="TreeGrafter"/>
</dbReference>
<evidence type="ECO:0000256" key="7">
    <source>
        <dbReference type="ARBA" id="ARBA00023136"/>
    </source>
</evidence>
<keyword evidence="5" id="KW-0812">Transmembrane</keyword>
<comment type="similarity">
    <text evidence="2">Belongs to the TPS (TC 1.B.20) family.</text>
</comment>
<dbReference type="AlphaFoldDB" id="A0A4Q0YAT0"/>
<dbReference type="PANTHER" id="PTHR34597:SF1">
    <property type="entry name" value="HEME_HEMOPEXIN TRANSPORTER PROTEIN HUXB"/>
    <property type="match status" value="1"/>
</dbReference>
<dbReference type="GO" id="GO:0098046">
    <property type="term" value="C:type V protein secretion system complex"/>
    <property type="evidence" value="ECO:0007669"/>
    <property type="project" value="TreeGrafter"/>
</dbReference>
<feature type="domain" description="POTRA" evidence="9">
    <location>
        <begin position="68"/>
        <end position="143"/>
    </location>
</feature>
<dbReference type="Proteomes" id="UP000290172">
    <property type="component" value="Unassembled WGS sequence"/>
</dbReference>
<dbReference type="EMBL" id="PDKJ01000009">
    <property type="protein sequence ID" value="RXJ67420.1"/>
    <property type="molecule type" value="Genomic_DNA"/>
</dbReference>
<evidence type="ECO:0000256" key="4">
    <source>
        <dbReference type="ARBA" id="ARBA00022452"/>
    </source>
</evidence>
<dbReference type="Pfam" id="PF03865">
    <property type="entry name" value="ShlB"/>
    <property type="match status" value="1"/>
</dbReference>
<sequence length="561" mass="62393">MKRINKIITLSLISSTMLFGVETPKVGNIIKEINPPKNVIKDKKELIEIDGVKKVTSPMSDDKSGKTVLVKEFEIEGNSKISTAEIISAIKEYKNKELSFSDMQKVATTITKLYRDKGYFVARAYIPVQDMMEATLKIAIIEGEIGKYNIINSSKVKDSIVQSIFDESKKDKIISTQNLERSILIANDLSGVIVTKANVKPGSQVGSSDFDIETTTTNDYSGYIVLDNYGSRYTNKNRAMIGVDINSPFKLGDKLSIVGLQSNAGGLKYLNGAYETLLHPSGLKGGLGYSYTNYKLSDKYANLDAKGYLKDFNINLSYPIIRQRDRNLYLKFNFDNKKIKDEIRSTNDSSEKEINVATLSLDYSNSEVINSFPTSTTFLASLTRGSLSFDNEADLQTDMSGADTNGAYSKLYFEAFKSISFTPRISLEGTLKYQHALSKKNLDGSEDLSIGGSQGVKVYPTSEASAENGYVATIEAKYLLPNINNYSHTVGIFYDRARAYAANNTNVTGIDIDLQDIGISYYVSYKDFFVNSYMAWKMNSDTITSEPDYNSKFLVQAGWVF</sequence>
<keyword evidence="6" id="KW-0653">Protein transport</keyword>
<name>A0A4Q0YAT0_9BACT</name>
<reference evidence="10 11" key="1">
    <citation type="submission" date="2017-10" db="EMBL/GenBank/DDBJ databases">
        <title>Genomics of the genus Arcobacter.</title>
        <authorList>
            <person name="Perez-Cataluna A."/>
            <person name="Figueras M.J."/>
        </authorList>
    </citation>
    <scope>NUCLEOTIDE SEQUENCE [LARGE SCALE GENOMIC DNA]</scope>
    <source>
        <strain evidence="10 11">CECT 8993</strain>
    </source>
</reference>
<accession>A0A4Q0YAT0</accession>
<dbReference type="PANTHER" id="PTHR34597">
    <property type="entry name" value="SLR1661 PROTEIN"/>
    <property type="match status" value="1"/>
</dbReference>
<dbReference type="PROSITE" id="PS51779">
    <property type="entry name" value="POTRA"/>
    <property type="match status" value="1"/>
</dbReference>
<dbReference type="InterPro" id="IPR051544">
    <property type="entry name" value="TPS_OM_transporter"/>
</dbReference>
<dbReference type="GO" id="GO:0009279">
    <property type="term" value="C:cell outer membrane"/>
    <property type="evidence" value="ECO:0007669"/>
    <property type="project" value="UniProtKB-SubCell"/>
</dbReference>
<evidence type="ECO:0000313" key="11">
    <source>
        <dbReference type="Proteomes" id="UP000290172"/>
    </source>
</evidence>
<dbReference type="Gene3D" id="3.10.20.310">
    <property type="entry name" value="membrane protein fhac"/>
    <property type="match status" value="1"/>
</dbReference>
<dbReference type="InterPro" id="IPR005565">
    <property type="entry name" value="Hemolysn_activator_HlyB_C"/>
</dbReference>
<gene>
    <name evidence="10" type="ORF">CRV08_10860</name>
</gene>
<dbReference type="GO" id="GO:0046819">
    <property type="term" value="P:protein secretion by the type V secretion system"/>
    <property type="evidence" value="ECO:0007669"/>
    <property type="project" value="TreeGrafter"/>
</dbReference>
<keyword evidence="8" id="KW-0998">Cell outer membrane</keyword>
<comment type="subcellular location">
    <subcellularLocation>
        <location evidence="1">Cell outer membrane</location>
    </subcellularLocation>
</comment>
<evidence type="ECO:0000256" key="2">
    <source>
        <dbReference type="ARBA" id="ARBA00009055"/>
    </source>
</evidence>
<evidence type="ECO:0000256" key="6">
    <source>
        <dbReference type="ARBA" id="ARBA00022927"/>
    </source>
</evidence>
<evidence type="ECO:0000313" key="10">
    <source>
        <dbReference type="EMBL" id="RXJ67420.1"/>
    </source>
</evidence>
<proteinExistence type="inferred from homology"/>
<keyword evidence="7" id="KW-0472">Membrane</keyword>
<evidence type="ECO:0000259" key="9">
    <source>
        <dbReference type="PROSITE" id="PS51779"/>
    </source>
</evidence>
<dbReference type="Pfam" id="PF08479">
    <property type="entry name" value="POTRA_2"/>
    <property type="match status" value="1"/>
</dbReference>
<dbReference type="Gene3D" id="2.40.160.50">
    <property type="entry name" value="membrane protein fhac: a member of the omp85/tpsb transporter family"/>
    <property type="match status" value="1"/>
</dbReference>
<evidence type="ECO:0000256" key="1">
    <source>
        <dbReference type="ARBA" id="ARBA00004442"/>
    </source>
</evidence>
<keyword evidence="4" id="KW-1134">Transmembrane beta strand</keyword>
<evidence type="ECO:0000256" key="3">
    <source>
        <dbReference type="ARBA" id="ARBA00022448"/>
    </source>
</evidence>
<dbReference type="InterPro" id="IPR034746">
    <property type="entry name" value="POTRA"/>
</dbReference>
<organism evidence="10 11">
    <name type="scientific">Halarcobacter ebronensis</name>
    <dbReference type="NCBI Taxonomy" id="1462615"/>
    <lineage>
        <taxon>Bacteria</taxon>
        <taxon>Pseudomonadati</taxon>
        <taxon>Campylobacterota</taxon>
        <taxon>Epsilonproteobacteria</taxon>
        <taxon>Campylobacterales</taxon>
        <taxon>Arcobacteraceae</taxon>
        <taxon>Halarcobacter</taxon>
    </lineage>
</organism>
<comment type="caution">
    <text evidence="10">The sequence shown here is derived from an EMBL/GenBank/DDBJ whole genome shotgun (WGS) entry which is preliminary data.</text>
</comment>